<dbReference type="InterPro" id="IPR008327">
    <property type="entry name" value="Sig_transdc_resp-reg_antiterm"/>
</dbReference>
<dbReference type="PROSITE" id="PS50921">
    <property type="entry name" value="ANTAR"/>
    <property type="match status" value="1"/>
</dbReference>
<dbReference type="InterPro" id="IPR049021">
    <property type="entry name" value="AmiR_N"/>
</dbReference>
<sequence>MRRLAPTFGGLRVVVLHGPDESIERLVRQLELLGLQVDVRWSPLTAGEPFDIALVDADQGFDDLLPWPGTDTPVPLIGLLRSEAPGRIAWMLERGVSAVIPKPVQTSAIYPALVVATTIHAEREEARIRVQHLEERLRMRPIVYEAIRIVARTHGLDQDGAYRHLRELAMKTRKPMEQVAASIAAMGRTLPEAG</sequence>
<dbReference type="SUPFAM" id="SSF52172">
    <property type="entry name" value="CheY-like"/>
    <property type="match status" value="1"/>
</dbReference>
<accession>A0ABV6Y7P9</accession>
<dbReference type="Gene3D" id="1.10.10.10">
    <property type="entry name" value="Winged helix-like DNA-binding domain superfamily/Winged helix DNA-binding domain"/>
    <property type="match status" value="1"/>
</dbReference>
<protein>
    <submittedName>
        <fullName evidence="2">ANTAR domain-containing response regulator</fullName>
    </submittedName>
</protein>
<dbReference type="Gene3D" id="3.40.50.2300">
    <property type="match status" value="1"/>
</dbReference>
<dbReference type="InterPro" id="IPR036388">
    <property type="entry name" value="WH-like_DNA-bd_sf"/>
</dbReference>
<dbReference type="EMBL" id="JBHOMY010000027">
    <property type="protein sequence ID" value="MFC1457296.1"/>
    <property type="molecule type" value="Genomic_DNA"/>
</dbReference>
<dbReference type="Pfam" id="PF03861">
    <property type="entry name" value="ANTAR"/>
    <property type="match status" value="1"/>
</dbReference>
<evidence type="ECO:0000313" key="2">
    <source>
        <dbReference type="EMBL" id="MFC1457296.1"/>
    </source>
</evidence>
<dbReference type="PIRSF" id="PIRSF036382">
    <property type="entry name" value="RR_antiterm"/>
    <property type="match status" value="1"/>
</dbReference>
<evidence type="ECO:0000259" key="1">
    <source>
        <dbReference type="PROSITE" id="PS50921"/>
    </source>
</evidence>
<keyword evidence="3" id="KW-1185">Reference proteome</keyword>
<gene>
    <name evidence="2" type="ORF">ACETIH_11300</name>
</gene>
<feature type="domain" description="ANTAR" evidence="1">
    <location>
        <begin position="123"/>
        <end position="184"/>
    </location>
</feature>
<dbReference type="SMART" id="SM01012">
    <property type="entry name" value="ANTAR"/>
    <property type="match status" value="1"/>
</dbReference>
<proteinExistence type="predicted"/>
<organism evidence="2 3">
    <name type="scientific">Microvirga arabica</name>
    <dbReference type="NCBI Taxonomy" id="1128671"/>
    <lineage>
        <taxon>Bacteria</taxon>
        <taxon>Pseudomonadati</taxon>
        <taxon>Pseudomonadota</taxon>
        <taxon>Alphaproteobacteria</taxon>
        <taxon>Hyphomicrobiales</taxon>
        <taxon>Methylobacteriaceae</taxon>
        <taxon>Microvirga</taxon>
    </lineage>
</organism>
<evidence type="ECO:0000313" key="3">
    <source>
        <dbReference type="Proteomes" id="UP001593940"/>
    </source>
</evidence>
<comment type="caution">
    <text evidence="2">The sequence shown here is derived from an EMBL/GenBank/DDBJ whole genome shotgun (WGS) entry which is preliminary data.</text>
</comment>
<dbReference type="Pfam" id="PF21332">
    <property type="entry name" value="AmiR_N"/>
    <property type="match status" value="1"/>
</dbReference>
<name>A0ABV6Y7P9_9HYPH</name>
<reference evidence="2 3" key="1">
    <citation type="submission" date="2024-09" db="EMBL/GenBank/DDBJ databases">
        <title>Nodulacao em especies de Leguminosae Basais da Amazonia e Caracterizacao dos Rizobios e Bacterias Associadas aos Nodulos.</title>
        <authorList>
            <person name="Jambeiro I.C.A."/>
            <person name="Lopes I.S."/>
            <person name="Aguiar E.R.G.R."/>
            <person name="Santos A.F.J."/>
            <person name="Dos Santos J.M.F."/>
            <person name="Gross E."/>
        </authorList>
    </citation>
    <scope>NUCLEOTIDE SEQUENCE [LARGE SCALE GENOMIC DNA]</scope>
    <source>
        <strain evidence="2 3">BRUESC1165</strain>
    </source>
</reference>
<dbReference type="InterPro" id="IPR011006">
    <property type="entry name" value="CheY-like_superfamily"/>
</dbReference>
<dbReference type="InterPro" id="IPR005561">
    <property type="entry name" value="ANTAR"/>
</dbReference>
<dbReference type="Proteomes" id="UP001593940">
    <property type="component" value="Unassembled WGS sequence"/>
</dbReference>
<dbReference type="RefSeq" id="WP_377029732.1">
    <property type="nucleotide sequence ID" value="NZ_JBHOMY010000027.1"/>
</dbReference>